<reference evidence="2 3" key="1">
    <citation type="submission" date="2017-11" db="EMBL/GenBank/DDBJ databases">
        <title>De-novo sequencing of pomegranate (Punica granatum L.) genome.</title>
        <authorList>
            <person name="Akparov Z."/>
            <person name="Amiraslanov A."/>
            <person name="Hajiyeva S."/>
            <person name="Abbasov M."/>
            <person name="Kaur K."/>
            <person name="Hamwieh A."/>
            <person name="Solovyev V."/>
            <person name="Salamov A."/>
            <person name="Braich B."/>
            <person name="Kosarev P."/>
            <person name="Mahmoud A."/>
            <person name="Hajiyev E."/>
            <person name="Babayeva S."/>
            <person name="Izzatullayeva V."/>
            <person name="Mammadov A."/>
            <person name="Mammadov A."/>
            <person name="Sharifova S."/>
            <person name="Ojaghi J."/>
            <person name="Eynullazada K."/>
            <person name="Bayramov B."/>
            <person name="Abdulazimova A."/>
            <person name="Shahmuradov I."/>
        </authorList>
    </citation>
    <scope>NUCLEOTIDE SEQUENCE [LARGE SCALE GENOMIC DNA]</scope>
    <source>
        <strain evidence="3">cv. AG2017</strain>
        <tissue evidence="2">Leaf</tissue>
    </source>
</reference>
<dbReference type="PROSITE" id="PS51792">
    <property type="entry name" value="YIPPEE"/>
    <property type="match status" value="1"/>
</dbReference>
<dbReference type="AlphaFoldDB" id="A0A2I0HR26"/>
<dbReference type="Proteomes" id="UP000233551">
    <property type="component" value="Unassembled WGS sequence"/>
</dbReference>
<keyword evidence="3" id="KW-1185">Reference proteome</keyword>
<evidence type="ECO:0000313" key="2">
    <source>
        <dbReference type="EMBL" id="PKI34171.1"/>
    </source>
</evidence>
<gene>
    <name evidence="2" type="ORF">CRG98_045450</name>
</gene>
<dbReference type="EMBL" id="PGOL01006119">
    <property type="protein sequence ID" value="PKI34171.1"/>
    <property type="molecule type" value="Genomic_DNA"/>
</dbReference>
<proteinExistence type="predicted"/>
<sequence length="138" mass="15089">MAAANAQCANKPNVIILSDDDNDNDECELSTFICTACTTLLAHETDLLGKGIGEDGRHGAAVFSRLLNALIGPENRQLEEDEMAARILCTNCSIPLEWKLVRVPRPHDMIQQGRDILHFSRVSRIPVDSSIASTSSEN</sequence>
<feature type="domain" description="Yippee" evidence="1">
    <location>
        <begin position="30"/>
        <end position="126"/>
    </location>
</feature>
<evidence type="ECO:0000259" key="1">
    <source>
        <dbReference type="PROSITE" id="PS51792"/>
    </source>
</evidence>
<protein>
    <recommendedName>
        <fullName evidence="1">Yippee domain-containing protein</fullName>
    </recommendedName>
</protein>
<evidence type="ECO:0000313" key="3">
    <source>
        <dbReference type="Proteomes" id="UP000233551"/>
    </source>
</evidence>
<organism evidence="2 3">
    <name type="scientific">Punica granatum</name>
    <name type="common">Pomegranate</name>
    <dbReference type="NCBI Taxonomy" id="22663"/>
    <lineage>
        <taxon>Eukaryota</taxon>
        <taxon>Viridiplantae</taxon>
        <taxon>Streptophyta</taxon>
        <taxon>Embryophyta</taxon>
        <taxon>Tracheophyta</taxon>
        <taxon>Spermatophyta</taxon>
        <taxon>Magnoliopsida</taxon>
        <taxon>eudicotyledons</taxon>
        <taxon>Gunneridae</taxon>
        <taxon>Pentapetalae</taxon>
        <taxon>rosids</taxon>
        <taxon>malvids</taxon>
        <taxon>Myrtales</taxon>
        <taxon>Lythraceae</taxon>
        <taxon>Punica</taxon>
    </lineage>
</organism>
<accession>A0A2I0HR26</accession>
<dbReference type="InterPro" id="IPR034751">
    <property type="entry name" value="Yippee"/>
</dbReference>
<name>A0A2I0HR26_PUNGR</name>
<comment type="caution">
    <text evidence="2">The sequence shown here is derived from an EMBL/GenBank/DDBJ whole genome shotgun (WGS) entry which is preliminary data.</text>
</comment>